<name>A0A1Y2I345_9FUNG</name>
<reference evidence="2 3" key="1">
    <citation type="submission" date="2016-07" db="EMBL/GenBank/DDBJ databases">
        <title>Pervasive Adenine N6-methylation of Active Genes in Fungi.</title>
        <authorList>
            <consortium name="DOE Joint Genome Institute"/>
            <person name="Mondo S.J."/>
            <person name="Dannebaum R.O."/>
            <person name="Kuo R.C."/>
            <person name="Labutti K."/>
            <person name="Haridas S."/>
            <person name="Kuo A."/>
            <person name="Salamov A."/>
            <person name="Ahrendt S.R."/>
            <person name="Lipzen A."/>
            <person name="Sullivan W."/>
            <person name="Andreopoulos W.B."/>
            <person name="Clum A."/>
            <person name="Lindquist E."/>
            <person name="Daum C."/>
            <person name="Ramamoorthy G.K."/>
            <person name="Gryganskyi A."/>
            <person name="Culley D."/>
            <person name="Magnuson J.K."/>
            <person name="James T.Y."/>
            <person name="O'Malley M.A."/>
            <person name="Stajich J.E."/>
            <person name="Spatafora J.W."/>
            <person name="Visel A."/>
            <person name="Grigoriev I.V."/>
        </authorList>
    </citation>
    <scope>NUCLEOTIDE SEQUENCE [LARGE SCALE GENOMIC DNA]</scope>
    <source>
        <strain evidence="2 3">PL171</strain>
    </source>
</reference>
<keyword evidence="3" id="KW-1185">Reference proteome</keyword>
<sequence>MHFLEDAHAIPAKWIPSLIPMSTSSRPNSGELPPPTAEPSTACDSTEVSLNGRLWSSPSQVHHRPLSTQHQTPRMLRPLQLTRTTTHSVTIVKTQFWRFLRGQRTTLTRSPPGQKNCRSMAMLLASARPDTTSMRERAAAAGDWSKMATTRDGAGRLL</sequence>
<feature type="compositionally biased region" description="Polar residues" evidence="1">
    <location>
        <begin position="56"/>
        <end position="72"/>
    </location>
</feature>
<evidence type="ECO:0000256" key="1">
    <source>
        <dbReference type="SAM" id="MobiDB-lite"/>
    </source>
</evidence>
<proteinExistence type="predicted"/>
<feature type="region of interest" description="Disordered" evidence="1">
    <location>
        <begin position="56"/>
        <end position="75"/>
    </location>
</feature>
<organism evidence="2 3">
    <name type="scientific">Catenaria anguillulae PL171</name>
    <dbReference type="NCBI Taxonomy" id="765915"/>
    <lineage>
        <taxon>Eukaryota</taxon>
        <taxon>Fungi</taxon>
        <taxon>Fungi incertae sedis</taxon>
        <taxon>Blastocladiomycota</taxon>
        <taxon>Blastocladiomycetes</taxon>
        <taxon>Blastocladiales</taxon>
        <taxon>Catenariaceae</taxon>
        <taxon>Catenaria</taxon>
    </lineage>
</organism>
<dbReference type="AlphaFoldDB" id="A0A1Y2I345"/>
<dbReference type="EMBL" id="MCFL01000003">
    <property type="protein sequence ID" value="ORZ40393.1"/>
    <property type="molecule type" value="Genomic_DNA"/>
</dbReference>
<feature type="region of interest" description="Disordered" evidence="1">
    <location>
        <begin position="19"/>
        <end position="44"/>
    </location>
</feature>
<comment type="caution">
    <text evidence="2">The sequence shown here is derived from an EMBL/GenBank/DDBJ whole genome shotgun (WGS) entry which is preliminary data.</text>
</comment>
<protein>
    <submittedName>
        <fullName evidence="2">Uncharacterized protein</fullName>
    </submittedName>
</protein>
<accession>A0A1Y2I345</accession>
<evidence type="ECO:0000313" key="2">
    <source>
        <dbReference type="EMBL" id="ORZ40393.1"/>
    </source>
</evidence>
<evidence type="ECO:0000313" key="3">
    <source>
        <dbReference type="Proteomes" id="UP000193411"/>
    </source>
</evidence>
<gene>
    <name evidence="2" type="ORF">BCR44DRAFT_1173728</name>
</gene>
<dbReference type="Proteomes" id="UP000193411">
    <property type="component" value="Unassembled WGS sequence"/>
</dbReference>